<evidence type="ECO:0000313" key="1">
    <source>
        <dbReference type="EMBL" id="KAF4613825.1"/>
    </source>
</evidence>
<accession>A0A8H4QNA8</accession>
<reference evidence="1 2" key="1">
    <citation type="submission" date="2019-12" db="EMBL/GenBank/DDBJ databases">
        <authorList>
            <person name="Floudas D."/>
            <person name="Bentzer J."/>
            <person name="Ahren D."/>
            <person name="Johansson T."/>
            <person name="Persson P."/>
            <person name="Tunlid A."/>
        </authorList>
    </citation>
    <scope>NUCLEOTIDE SEQUENCE [LARGE SCALE GENOMIC DNA]</scope>
    <source>
        <strain evidence="1 2">CBS 102.39</strain>
    </source>
</reference>
<gene>
    <name evidence="1" type="ORF">D9613_008036</name>
</gene>
<dbReference type="AlphaFoldDB" id="A0A8H4QNA8"/>
<evidence type="ECO:0008006" key="3">
    <source>
        <dbReference type="Google" id="ProtNLM"/>
    </source>
</evidence>
<dbReference type="EMBL" id="JAACJL010000045">
    <property type="protein sequence ID" value="KAF4613825.1"/>
    <property type="molecule type" value="Genomic_DNA"/>
</dbReference>
<proteinExistence type="predicted"/>
<sequence length="104" mass="12103">MSRTVPYDPFKADVYQLGNAIKELTEYYLGFEAFADLVNKMTVKDPTLRPTAAEAAKLCRDLAARLESSKRLKRRVWKTFDKKRPDICGFYKYAMLIFGWNPLE</sequence>
<name>A0A8H4QNA8_9AGAR</name>
<keyword evidence="2" id="KW-1185">Reference proteome</keyword>
<dbReference type="SUPFAM" id="SSF56112">
    <property type="entry name" value="Protein kinase-like (PK-like)"/>
    <property type="match status" value="1"/>
</dbReference>
<dbReference type="InterPro" id="IPR011009">
    <property type="entry name" value="Kinase-like_dom_sf"/>
</dbReference>
<dbReference type="Proteomes" id="UP000521872">
    <property type="component" value="Unassembled WGS sequence"/>
</dbReference>
<organism evidence="1 2">
    <name type="scientific">Agrocybe pediades</name>
    <dbReference type="NCBI Taxonomy" id="84607"/>
    <lineage>
        <taxon>Eukaryota</taxon>
        <taxon>Fungi</taxon>
        <taxon>Dikarya</taxon>
        <taxon>Basidiomycota</taxon>
        <taxon>Agaricomycotina</taxon>
        <taxon>Agaricomycetes</taxon>
        <taxon>Agaricomycetidae</taxon>
        <taxon>Agaricales</taxon>
        <taxon>Agaricineae</taxon>
        <taxon>Strophariaceae</taxon>
        <taxon>Agrocybe</taxon>
    </lineage>
</organism>
<protein>
    <recommendedName>
        <fullName evidence="3">Protein kinase domain-containing protein</fullName>
    </recommendedName>
</protein>
<comment type="caution">
    <text evidence="1">The sequence shown here is derived from an EMBL/GenBank/DDBJ whole genome shotgun (WGS) entry which is preliminary data.</text>
</comment>
<evidence type="ECO:0000313" key="2">
    <source>
        <dbReference type="Proteomes" id="UP000521872"/>
    </source>
</evidence>